<keyword evidence="17" id="KW-1185">Reference proteome</keyword>
<dbReference type="FunFam" id="2.30.30.140:FF:000156">
    <property type="entry name" value="Histone acetyltransferase"/>
    <property type="match status" value="1"/>
</dbReference>
<dbReference type="InterPro" id="IPR050603">
    <property type="entry name" value="MYST_HAT"/>
</dbReference>
<dbReference type="GO" id="GO:0008270">
    <property type="term" value="F:zinc ion binding"/>
    <property type="evidence" value="ECO:0007669"/>
    <property type="project" value="UniProtKB-KW"/>
</dbReference>
<gene>
    <name evidence="16" type="ORF">TVAG_131130</name>
</gene>
<keyword evidence="6 12" id="KW-0863">Zinc-finger</keyword>
<dbReference type="OMA" id="CGPNDYE"/>
<dbReference type="FunFam" id="3.30.60.60:FF:000001">
    <property type="entry name" value="Histone acetyltransferase"/>
    <property type="match status" value="1"/>
</dbReference>
<dbReference type="STRING" id="5722.A2EPN6"/>
<dbReference type="FunFam" id="3.40.630.30:FF:000002">
    <property type="entry name" value="Histone acetyltransferase"/>
    <property type="match status" value="1"/>
</dbReference>
<keyword evidence="8" id="KW-0156">Chromatin regulator</keyword>
<keyword evidence="4" id="KW-0808">Transferase</keyword>
<dbReference type="FunCoup" id="A2EPN6">
    <property type="interactions" value="782"/>
</dbReference>
<comment type="catalytic activity">
    <reaction evidence="13">
        <text>L-lysyl-[protein] + acetyl-CoA = N(6)-acetyl-L-lysyl-[protein] + CoA + H(+)</text>
        <dbReference type="Rhea" id="RHEA:45948"/>
        <dbReference type="Rhea" id="RHEA-COMP:9752"/>
        <dbReference type="Rhea" id="RHEA-COMP:10731"/>
        <dbReference type="ChEBI" id="CHEBI:15378"/>
        <dbReference type="ChEBI" id="CHEBI:29969"/>
        <dbReference type="ChEBI" id="CHEBI:57287"/>
        <dbReference type="ChEBI" id="CHEBI:57288"/>
        <dbReference type="ChEBI" id="CHEBI:61930"/>
        <dbReference type="EC" id="2.3.1.48"/>
    </reaction>
</comment>
<dbReference type="VEuPathDB" id="TrichDB:TVAG_131130"/>
<dbReference type="GO" id="GO:0003682">
    <property type="term" value="F:chromatin binding"/>
    <property type="evidence" value="ECO:0000318"/>
    <property type="project" value="GO_Central"/>
</dbReference>
<sequence>MSEESEHTLQENDVVLVYSDELKQEVDAVVLGFRKSNKEAYIHYIKQDKRLDHWIDVSKLKYNPDGQGKLEEHILSRFQRNQIEDSDSEDELQTKEYILFEKLHGEVTKIRNIDTITLGKYTIKTWYFSPYPHPFYNMDHFYICEHCFSYFATKEQLDKHIQETNEKTPPGKEIYREGNISIYELKGWRQKIPCQCLCLLSKLFLDHKTLTYDVDGFVFYVLCECDDDGAHVAAYYSRETASQNNILACITTLPPYQKKGYGRILISLSYEIAKRQFKVGGPERPLSDLGRKAYRAYWHDTILETLRDHRDEIKSVENLSTLTSIQNDDVIIALKQIGLAVKVKGEYELNITRNALNNALKNFDASKCRNKINPQFLIWLPGDDDQH</sequence>
<dbReference type="KEGG" id="tva:4763245"/>
<dbReference type="SUPFAM" id="SSF55729">
    <property type="entry name" value="Acyl-CoA N-acyltransferases (Nat)"/>
    <property type="match status" value="1"/>
</dbReference>
<evidence type="ECO:0000256" key="2">
    <source>
        <dbReference type="ARBA" id="ARBA00010107"/>
    </source>
</evidence>
<dbReference type="InterPro" id="IPR016181">
    <property type="entry name" value="Acyl_CoA_acyltransferase"/>
</dbReference>
<dbReference type="GO" id="GO:0004402">
    <property type="term" value="F:histone acetyltransferase activity"/>
    <property type="evidence" value="ECO:0000318"/>
    <property type="project" value="GO_Central"/>
</dbReference>
<feature type="domain" description="MYST-type HAT" evidence="15">
    <location>
        <begin position="108"/>
        <end position="381"/>
    </location>
</feature>
<feature type="active site" description="Proton donor/acceptor" evidence="11">
    <location>
        <position position="283"/>
    </location>
</feature>
<dbReference type="AlphaFoldDB" id="A2EPN6"/>
<dbReference type="Pfam" id="PF17772">
    <property type="entry name" value="zf-MYST"/>
    <property type="match status" value="1"/>
</dbReference>
<accession>A2EPN6</accession>
<reference evidence="16" key="1">
    <citation type="submission" date="2006-10" db="EMBL/GenBank/DDBJ databases">
        <authorList>
            <person name="Amadeo P."/>
            <person name="Zhao Q."/>
            <person name="Wortman J."/>
            <person name="Fraser-Liggett C."/>
            <person name="Carlton J."/>
        </authorList>
    </citation>
    <scope>NUCLEOTIDE SEQUENCE</scope>
    <source>
        <strain evidence="16">G3</strain>
    </source>
</reference>
<reference evidence="16" key="2">
    <citation type="journal article" date="2007" name="Science">
        <title>Draft genome sequence of the sexually transmitted pathogen Trichomonas vaginalis.</title>
        <authorList>
            <person name="Carlton J.M."/>
            <person name="Hirt R.P."/>
            <person name="Silva J.C."/>
            <person name="Delcher A.L."/>
            <person name="Schatz M."/>
            <person name="Zhao Q."/>
            <person name="Wortman J.R."/>
            <person name="Bidwell S.L."/>
            <person name="Alsmark U.C.M."/>
            <person name="Besteiro S."/>
            <person name="Sicheritz-Ponten T."/>
            <person name="Noel C.J."/>
            <person name="Dacks J.B."/>
            <person name="Foster P.G."/>
            <person name="Simillion C."/>
            <person name="Van de Peer Y."/>
            <person name="Miranda-Saavedra D."/>
            <person name="Barton G.J."/>
            <person name="Westrop G.D."/>
            <person name="Mueller S."/>
            <person name="Dessi D."/>
            <person name="Fiori P.L."/>
            <person name="Ren Q."/>
            <person name="Paulsen I."/>
            <person name="Zhang H."/>
            <person name="Bastida-Corcuera F.D."/>
            <person name="Simoes-Barbosa A."/>
            <person name="Brown M.T."/>
            <person name="Hayes R.D."/>
            <person name="Mukherjee M."/>
            <person name="Okumura C.Y."/>
            <person name="Schneider R."/>
            <person name="Smith A.J."/>
            <person name="Vanacova S."/>
            <person name="Villalvazo M."/>
            <person name="Haas B.J."/>
            <person name="Pertea M."/>
            <person name="Feldblyum T.V."/>
            <person name="Utterback T.R."/>
            <person name="Shu C.L."/>
            <person name="Osoegawa K."/>
            <person name="de Jong P.J."/>
            <person name="Hrdy I."/>
            <person name="Horvathova L."/>
            <person name="Zubacova Z."/>
            <person name="Dolezal P."/>
            <person name="Malik S.B."/>
            <person name="Logsdon J.M. Jr."/>
            <person name="Henze K."/>
            <person name="Gupta A."/>
            <person name="Wang C.C."/>
            <person name="Dunne R.L."/>
            <person name="Upcroft J.A."/>
            <person name="Upcroft P."/>
            <person name="White O."/>
            <person name="Salzberg S.L."/>
            <person name="Tang P."/>
            <person name="Chiu C.-H."/>
            <person name="Lee Y.-S."/>
            <person name="Embley T.M."/>
            <person name="Coombs G.H."/>
            <person name="Mottram J.C."/>
            <person name="Tachezy J."/>
            <person name="Fraser-Liggett C.M."/>
            <person name="Johnson P.J."/>
        </authorList>
    </citation>
    <scope>NUCLEOTIDE SEQUENCE [LARGE SCALE GENOMIC DNA]</scope>
    <source>
        <strain evidence="16">G3</strain>
    </source>
</reference>
<dbReference type="Gene3D" id="3.30.60.60">
    <property type="entry name" value="N-acetyl transferase-like"/>
    <property type="match status" value="1"/>
</dbReference>
<dbReference type="GO" id="GO:0000785">
    <property type="term" value="C:chromatin"/>
    <property type="evidence" value="ECO:0000318"/>
    <property type="project" value="GO_Central"/>
</dbReference>
<dbReference type="SMR" id="A2EPN6"/>
<dbReference type="Gene3D" id="1.10.10.10">
    <property type="entry name" value="Winged helix-like DNA-binding domain superfamily/Winged helix DNA-binding domain"/>
    <property type="match status" value="1"/>
</dbReference>
<dbReference type="PROSITE" id="PS51726">
    <property type="entry name" value="MYST_HAT"/>
    <property type="match status" value="1"/>
</dbReference>
<dbReference type="GO" id="GO:0003712">
    <property type="term" value="F:transcription coregulator activity"/>
    <property type="evidence" value="ECO:0000318"/>
    <property type="project" value="GO_Central"/>
</dbReference>
<dbReference type="eggNOG" id="KOG2747">
    <property type="taxonomic scope" value="Eukaryota"/>
</dbReference>
<comment type="similarity">
    <text evidence="2 13">Belongs to the MYST (SAS/MOZ) family.</text>
</comment>
<dbReference type="GO" id="GO:0005634">
    <property type="term" value="C:nucleus"/>
    <property type="evidence" value="ECO:0000318"/>
    <property type="project" value="GO_Central"/>
</dbReference>
<dbReference type="VEuPathDB" id="TrichDB:TVAGG3_0603320"/>
<evidence type="ECO:0000256" key="13">
    <source>
        <dbReference type="RuleBase" id="RU361211"/>
    </source>
</evidence>
<evidence type="ECO:0000256" key="12">
    <source>
        <dbReference type="PROSITE-ProRule" id="PRU00042"/>
    </source>
</evidence>
<evidence type="ECO:0000256" key="5">
    <source>
        <dbReference type="ARBA" id="ARBA00022723"/>
    </source>
</evidence>
<dbReference type="InterPro" id="IPR036388">
    <property type="entry name" value="WH-like_DNA-bd_sf"/>
</dbReference>
<dbReference type="InterPro" id="IPR013087">
    <property type="entry name" value="Znf_C2H2_type"/>
</dbReference>
<evidence type="ECO:0000256" key="3">
    <source>
        <dbReference type="ARBA" id="ARBA00013184"/>
    </source>
</evidence>
<evidence type="ECO:0000256" key="4">
    <source>
        <dbReference type="ARBA" id="ARBA00022679"/>
    </source>
</evidence>
<keyword evidence="10 13" id="KW-0539">Nucleus</keyword>
<name>A2EPN6_TRIV3</name>
<dbReference type="PANTHER" id="PTHR10615">
    <property type="entry name" value="HISTONE ACETYLTRANSFERASE"/>
    <property type="match status" value="1"/>
</dbReference>
<evidence type="ECO:0000256" key="11">
    <source>
        <dbReference type="PIRSR" id="PIRSR602717-51"/>
    </source>
</evidence>
<evidence type="ECO:0000259" key="14">
    <source>
        <dbReference type="PROSITE" id="PS50157"/>
    </source>
</evidence>
<dbReference type="Gene3D" id="2.30.30.140">
    <property type="match status" value="1"/>
</dbReference>
<organism evidence="16 17">
    <name type="scientific">Trichomonas vaginalis (strain ATCC PRA-98 / G3)</name>
    <dbReference type="NCBI Taxonomy" id="412133"/>
    <lineage>
        <taxon>Eukaryota</taxon>
        <taxon>Metamonada</taxon>
        <taxon>Parabasalia</taxon>
        <taxon>Trichomonadida</taxon>
        <taxon>Trichomonadidae</taxon>
        <taxon>Trichomonas</taxon>
    </lineage>
</organism>
<comment type="subcellular location">
    <subcellularLocation>
        <location evidence="1 13">Nucleus</location>
    </subcellularLocation>
</comment>
<dbReference type="OrthoDB" id="787137at2759"/>
<dbReference type="InterPro" id="IPR002717">
    <property type="entry name" value="HAT_MYST-type"/>
</dbReference>
<keyword evidence="7" id="KW-0862">Zinc</keyword>
<dbReference type="PROSITE" id="PS50157">
    <property type="entry name" value="ZINC_FINGER_C2H2_2"/>
    <property type="match status" value="1"/>
</dbReference>
<evidence type="ECO:0000313" key="16">
    <source>
        <dbReference type="EMBL" id="EAY05379.1"/>
    </source>
</evidence>
<dbReference type="Pfam" id="PF11717">
    <property type="entry name" value="Tudor-knot"/>
    <property type="match status" value="1"/>
</dbReference>
<evidence type="ECO:0000313" key="17">
    <source>
        <dbReference type="Proteomes" id="UP000001542"/>
    </source>
</evidence>
<evidence type="ECO:0000256" key="9">
    <source>
        <dbReference type="ARBA" id="ARBA00022990"/>
    </source>
</evidence>
<dbReference type="FunFam" id="1.10.10.10:FF:000476">
    <property type="entry name" value="Histone acetyltransferase"/>
    <property type="match status" value="1"/>
</dbReference>
<evidence type="ECO:0000256" key="6">
    <source>
        <dbReference type="ARBA" id="ARBA00022771"/>
    </source>
</evidence>
<feature type="domain" description="C2H2-type" evidence="14">
    <location>
        <begin position="142"/>
        <end position="170"/>
    </location>
</feature>
<dbReference type="RefSeq" id="XP_001317602.1">
    <property type="nucleotide sequence ID" value="XM_001317567.1"/>
</dbReference>
<dbReference type="Pfam" id="PF01853">
    <property type="entry name" value="MOZ_SAS"/>
    <property type="match status" value="1"/>
</dbReference>
<dbReference type="Proteomes" id="UP000001542">
    <property type="component" value="Unassembled WGS sequence"/>
</dbReference>
<evidence type="ECO:0000256" key="7">
    <source>
        <dbReference type="ARBA" id="ARBA00022833"/>
    </source>
</evidence>
<evidence type="ECO:0000256" key="10">
    <source>
        <dbReference type="ARBA" id="ARBA00023242"/>
    </source>
</evidence>
<dbReference type="SUPFAM" id="SSF54160">
    <property type="entry name" value="Chromo domain-like"/>
    <property type="match status" value="1"/>
</dbReference>
<keyword evidence="9" id="KW-0007">Acetylation</keyword>
<dbReference type="Gene3D" id="3.40.630.30">
    <property type="match status" value="1"/>
</dbReference>
<dbReference type="EC" id="2.3.1.48" evidence="3 13"/>
<evidence type="ECO:0000259" key="15">
    <source>
        <dbReference type="PROSITE" id="PS51726"/>
    </source>
</evidence>
<dbReference type="InterPro" id="IPR025995">
    <property type="entry name" value="Tudor-knot"/>
</dbReference>
<evidence type="ECO:0000256" key="1">
    <source>
        <dbReference type="ARBA" id="ARBA00004123"/>
    </source>
</evidence>
<dbReference type="InterPro" id="IPR040706">
    <property type="entry name" value="Zf-MYST"/>
</dbReference>
<dbReference type="InParanoid" id="A2EPN6"/>
<dbReference type="GO" id="GO:0006357">
    <property type="term" value="P:regulation of transcription by RNA polymerase II"/>
    <property type="evidence" value="ECO:0000318"/>
    <property type="project" value="GO_Central"/>
</dbReference>
<protein>
    <recommendedName>
        <fullName evidence="3 13">Histone acetyltransferase</fullName>
        <ecNumber evidence="3 13">2.3.1.48</ecNumber>
    </recommendedName>
</protein>
<dbReference type="EMBL" id="DS113450">
    <property type="protein sequence ID" value="EAY05379.1"/>
    <property type="molecule type" value="Genomic_DNA"/>
</dbReference>
<dbReference type="PANTHER" id="PTHR10615:SF161">
    <property type="entry name" value="HISTONE ACETYLTRANSFERASE KAT7"/>
    <property type="match status" value="1"/>
</dbReference>
<proteinExistence type="inferred from homology"/>
<evidence type="ECO:0000256" key="8">
    <source>
        <dbReference type="ARBA" id="ARBA00022853"/>
    </source>
</evidence>
<dbReference type="InterPro" id="IPR016197">
    <property type="entry name" value="Chromo-like_dom_sf"/>
</dbReference>
<keyword evidence="5" id="KW-0479">Metal-binding</keyword>